<reference evidence="2 3" key="1">
    <citation type="journal article" date="2023" name="Int. J. Syst. Evol. Microbiol.">
        <title>Lactiplantibacillus brownii sp. nov., a novel psychrotolerant species isolated from sauerkraut.</title>
        <authorList>
            <person name="Heng Y.C."/>
            <person name="Silvaraju S."/>
            <person name="Lee J.K.Y."/>
            <person name="Kittelmann S."/>
        </authorList>
    </citation>
    <scope>NUCLEOTIDE SEQUENCE [LARGE SCALE GENOMIC DNA]</scope>
    <source>
        <strain evidence="2 3">WILCCON 0030</strain>
    </source>
</reference>
<organism evidence="2 3">
    <name type="scientific">Lactiplantibacillus brownii</name>
    <dbReference type="NCBI Taxonomy" id="3069269"/>
    <lineage>
        <taxon>Bacteria</taxon>
        <taxon>Bacillati</taxon>
        <taxon>Bacillota</taxon>
        <taxon>Bacilli</taxon>
        <taxon>Lactobacillales</taxon>
        <taxon>Lactobacillaceae</taxon>
        <taxon>Lactiplantibacillus</taxon>
    </lineage>
</organism>
<dbReference type="SUPFAM" id="SSF54427">
    <property type="entry name" value="NTF2-like"/>
    <property type="match status" value="1"/>
</dbReference>
<sequence>MSNAIITAPVKRVCRQQIEGLLTKDLALLDRITAPTAVFSHLTGEQQTKSDWLQQLKIGRLHYFSSQEVSLKVTVTGNEAEAVMRNLIDARIYGFRNVWALEAQLHLQKHCDQWQLSCSRVRLY</sequence>
<evidence type="ECO:0000313" key="2">
    <source>
        <dbReference type="EMBL" id="MDQ7937959.1"/>
    </source>
</evidence>
<keyword evidence="3" id="KW-1185">Reference proteome</keyword>
<dbReference type="InterPro" id="IPR027843">
    <property type="entry name" value="DUF4440"/>
</dbReference>
<dbReference type="EMBL" id="JAVCWF010000001">
    <property type="protein sequence ID" value="MDQ7937959.1"/>
    <property type="molecule type" value="Genomic_DNA"/>
</dbReference>
<comment type="caution">
    <text evidence="2">The sequence shown here is derived from an EMBL/GenBank/DDBJ whole genome shotgun (WGS) entry which is preliminary data.</text>
</comment>
<name>A0ABU1AAI0_9LACO</name>
<dbReference type="Gene3D" id="3.10.450.50">
    <property type="match status" value="1"/>
</dbReference>
<evidence type="ECO:0000313" key="3">
    <source>
        <dbReference type="Proteomes" id="UP001227831"/>
    </source>
</evidence>
<dbReference type="InterPro" id="IPR032710">
    <property type="entry name" value="NTF2-like_dom_sf"/>
</dbReference>
<dbReference type="Pfam" id="PF14534">
    <property type="entry name" value="DUF4440"/>
    <property type="match status" value="1"/>
</dbReference>
<proteinExistence type="predicted"/>
<gene>
    <name evidence="2" type="ORF">RA086_10095</name>
</gene>
<feature type="domain" description="DUF4440" evidence="1">
    <location>
        <begin position="12"/>
        <end position="116"/>
    </location>
</feature>
<dbReference type="Proteomes" id="UP001227831">
    <property type="component" value="Unassembled WGS sequence"/>
</dbReference>
<evidence type="ECO:0000259" key="1">
    <source>
        <dbReference type="Pfam" id="PF14534"/>
    </source>
</evidence>
<protein>
    <submittedName>
        <fullName evidence="2">Nuclear transport factor 2 family protein</fullName>
    </submittedName>
</protein>
<dbReference type="RefSeq" id="WP_308703669.1">
    <property type="nucleotide sequence ID" value="NZ_AP027463.1"/>
</dbReference>
<accession>A0ABU1AAI0</accession>